<sequence length="308" mass="34292">MEIFTNRPMSTAQLINLGYDRNAIRAARSRGQIRRVARGVYVKSSVPDSTLLRAAALSLVLPRSAAAVGLSAAWIHQVSGIEVDINDIFARPEFATIGQAFHIARAGVIQHRYQIAPRDLMKIGDLTLTTLNRTAFDLARIKDGYKALGYLDMCAATGRLDLDEVLRIRRQSRGFRFVGTIDRLLPLVDKGSQSMEESRTRLKIIAAGLPAPTTQCQVYIPSTGQTYYLDLGWQRVKVGVEFDGSADHSSPDQVAHDAHRRLLIEALGWKIFVVRAEDLRSEQWLSELRSTVESRLPRSIKSAVMLGH</sequence>
<dbReference type="Gene3D" id="3.40.960.10">
    <property type="entry name" value="VSR Endonuclease"/>
    <property type="match status" value="1"/>
</dbReference>
<dbReference type="Pfam" id="PF13338">
    <property type="entry name" value="AbiEi_4"/>
    <property type="match status" value="1"/>
</dbReference>
<accession>A0A1J5QQM7</accession>
<dbReference type="InterPro" id="IPR025159">
    <property type="entry name" value="AbiEi_N"/>
</dbReference>
<name>A0A1J5QQM7_9ZZZZ</name>
<proteinExistence type="predicted"/>
<dbReference type="AlphaFoldDB" id="A0A1J5QQM7"/>
<feature type="domain" description="AbiEi antitoxin N-terminal" evidence="1">
    <location>
        <begin position="10"/>
        <end position="42"/>
    </location>
</feature>
<organism evidence="2">
    <name type="scientific">mine drainage metagenome</name>
    <dbReference type="NCBI Taxonomy" id="410659"/>
    <lineage>
        <taxon>unclassified sequences</taxon>
        <taxon>metagenomes</taxon>
        <taxon>ecological metagenomes</taxon>
    </lineage>
</organism>
<comment type="caution">
    <text evidence="2">The sequence shown here is derived from an EMBL/GenBank/DDBJ whole genome shotgun (WGS) entry which is preliminary data.</text>
</comment>
<protein>
    <recommendedName>
        <fullName evidence="1">AbiEi antitoxin N-terminal domain-containing protein</fullName>
    </recommendedName>
</protein>
<reference evidence="2" key="1">
    <citation type="submission" date="2016-10" db="EMBL/GenBank/DDBJ databases">
        <title>Sequence of Gallionella enrichment culture.</title>
        <authorList>
            <person name="Poehlein A."/>
            <person name="Muehling M."/>
            <person name="Daniel R."/>
        </authorList>
    </citation>
    <scope>NUCLEOTIDE SEQUENCE</scope>
</reference>
<gene>
    <name evidence="2" type="ORF">GALL_359920</name>
</gene>
<evidence type="ECO:0000259" key="1">
    <source>
        <dbReference type="Pfam" id="PF13338"/>
    </source>
</evidence>
<evidence type="ECO:0000313" key="2">
    <source>
        <dbReference type="EMBL" id="OIQ82228.1"/>
    </source>
</evidence>
<dbReference type="EMBL" id="MLJW01000828">
    <property type="protein sequence ID" value="OIQ82228.1"/>
    <property type="molecule type" value="Genomic_DNA"/>
</dbReference>